<keyword evidence="2" id="KW-0862">Zinc</keyword>
<feature type="binding site" evidence="2">
    <location>
        <position position="134"/>
    </location>
    <ligand>
        <name>Zn(2+)</name>
        <dbReference type="ChEBI" id="CHEBI:29105"/>
        <label>2</label>
    </ligand>
</feature>
<evidence type="ECO:0000313" key="4">
    <source>
        <dbReference type="Proteomes" id="UP000095094"/>
    </source>
</evidence>
<dbReference type="EMBL" id="MIJY01000012">
    <property type="protein sequence ID" value="OEG16904.1"/>
    <property type="molecule type" value="Genomic_DNA"/>
</dbReference>
<dbReference type="PIRSF" id="PIRSF001359">
    <property type="entry name" value="F_bP_aldolase_II"/>
    <property type="match status" value="1"/>
</dbReference>
<accession>A0A1E5GW13</accession>
<dbReference type="InterPro" id="IPR000771">
    <property type="entry name" value="FBA_II"/>
</dbReference>
<name>A0A1E5GW13_9ENTE</name>
<dbReference type="PANTHER" id="PTHR30304">
    <property type="entry name" value="D-TAGATOSE-1,6-BISPHOSPHATE ALDOLASE"/>
    <property type="match status" value="1"/>
</dbReference>
<evidence type="ECO:0000256" key="1">
    <source>
        <dbReference type="PIRSR" id="PIRSR001359-1"/>
    </source>
</evidence>
<dbReference type="InterPro" id="IPR013785">
    <property type="entry name" value="Aldolase_TIM"/>
</dbReference>
<feature type="binding site" evidence="2">
    <location>
        <position position="178"/>
    </location>
    <ligand>
        <name>Zn(2+)</name>
        <dbReference type="ChEBI" id="CHEBI:29105"/>
        <label>1</label>
        <note>catalytic</note>
    </ligand>
</feature>
<comment type="cofactor">
    <cofactor evidence="2">
        <name>Zn(2+)</name>
        <dbReference type="ChEBI" id="CHEBI:29105"/>
    </cofactor>
    <text evidence="2">Binds 2 Zn(2+) ions per subunit. One is catalytic and the other provides a structural contribution.</text>
</comment>
<dbReference type="OrthoDB" id="9803995at2"/>
<dbReference type="SUPFAM" id="SSF51569">
    <property type="entry name" value="Aldolase"/>
    <property type="match status" value="1"/>
</dbReference>
<dbReference type="RefSeq" id="WP_069663298.1">
    <property type="nucleotide sequence ID" value="NZ_JBHUJJ010000001.1"/>
</dbReference>
<feature type="binding site" evidence="2">
    <location>
        <position position="104"/>
    </location>
    <ligand>
        <name>Zn(2+)</name>
        <dbReference type="ChEBI" id="CHEBI:29105"/>
        <label>2</label>
    </ligand>
</feature>
<keyword evidence="2" id="KW-0479">Metal-binding</keyword>
<feature type="active site" description="Proton donor" evidence="1">
    <location>
        <position position="82"/>
    </location>
</feature>
<dbReference type="GO" id="GO:0005975">
    <property type="term" value="P:carbohydrate metabolic process"/>
    <property type="evidence" value="ECO:0007669"/>
    <property type="project" value="InterPro"/>
</dbReference>
<dbReference type="AlphaFoldDB" id="A0A1E5GW13"/>
<feature type="binding site" evidence="2">
    <location>
        <position position="83"/>
    </location>
    <ligand>
        <name>Zn(2+)</name>
        <dbReference type="ChEBI" id="CHEBI:29105"/>
        <label>1</label>
        <note>catalytic</note>
    </ligand>
</feature>
<dbReference type="Gene3D" id="3.20.20.70">
    <property type="entry name" value="Aldolase class I"/>
    <property type="match status" value="1"/>
</dbReference>
<sequence length="284" mass="31471">MYVSMKGMLQRANEGRYAVMAINCFNLETAKAVIEAAVEMRSPIIIDLLQDHLKEHLNHHYLTKPIIRMANNASVEVAINLDHGNDIAFVKQCLNEGFSSVMMDASMYPLKENIRITKEMVTFAQAYDASVEAEVGDMGAVSGDHWTRDDMFTNPDDAIYFIQETGVDCLALSYGSSHGDYPEGYVPDFRFDIVEKIKAATNLPLVLHGGSGAGEDNIKKSVALGINKINVGSDFMRGQVDDIIEQLKKNPQIEYPDLIHHTVAAGKEVVKRYIKIAGSENKSI</sequence>
<dbReference type="CDD" id="cd00947">
    <property type="entry name" value="TBP_aldolase_IIB"/>
    <property type="match status" value="1"/>
</dbReference>
<dbReference type="GO" id="GO:0016832">
    <property type="term" value="F:aldehyde-lyase activity"/>
    <property type="evidence" value="ECO:0007669"/>
    <property type="project" value="InterPro"/>
</dbReference>
<reference evidence="4" key="1">
    <citation type="submission" date="2016-09" db="EMBL/GenBank/DDBJ databases">
        <authorList>
            <person name="Gulvik C.A."/>
        </authorList>
    </citation>
    <scope>NUCLEOTIDE SEQUENCE [LARGE SCALE GENOMIC DNA]</scope>
    <source>
        <strain evidence="4">LMG 8895</strain>
    </source>
</reference>
<feature type="binding site" evidence="2">
    <location>
        <position position="208"/>
    </location>
    <ligand>
        <name>Zn(2+)</name>
        <dbReference type="ChEBI" id="CHEBI:29105"/>
        <label>1</label>
        <note>catalytic</note>
    </ligand>
</feature>
<gene>
    <name evidence="3" type="ORF">BCR25_04720</name>
</gene>
<evidence type="ECO:0000256" key="2">
    <source>
        <dbReference type="PIRSR" id="PIRSR001359-3"/>
    </source>
</evidence>
<protein>
    <submittedName>
        <fullName evidence="3">Fructose-bisphosphate aldolase</fullName>
    </submittedName>
</protein>
<organism evidence="3 4">
    <name type="scientific">Enterococcus termitis</name>
    <dbReference type="NCBI Taxonomy" id="332950"/>
    <lineage>
        <taxon>Bacteria</taxon>
        <taxon>Bacillati</taxon>
        <taxon>Bacillota</taxon>
        <taxon>Bacilli</taxon>
        <taxon>Lactobacillales</taxon>
        <taxon>Enterococcaceae</taxon>
        <taxon>Enterococcus</taxon>
    </lineage>
</organism>
<proteinExistence type="predicted"/>
<dbReference type="NCBIfam" id="TIGR00167">
    <property type="entry name" value="cbbA"/>
    <property type="match status" value="1"/>
</dbReference>
<dbReference type="Proteomes" id="UP000095094">
    <property type="component" value="Unassembled WGS sequence"/>
</dbReference>
<dbReference type="GO" id="GO:0008270">
    <property type="term" value="F:zinc ion binding"/>
    <property type="evidence" value="ECO:0007669"/>
    <property type="project" value="InterPro"/>
</dbReference>
<dbReference type="PANTHER" id="PTHR30304:SF0">
    <property type="entry name" value="D-TAGATOSE-1,6-BISPHOSPHATE ALDOLASE SUBUNIT GATY-RELATED"/>
    <property type="match status" value="1"/>
</dbReference>
<comment type="caution">
    <text evidence="3">The sequence shown here is derived from an EMBL/GenBank/DDBJ whole genome shotgun (WGS) entry which is preliminary data.</text>
</comment>
<evidence type="ECO:0000313" key="3">
    <source>
        <dbReference type="EMBL" id="OEG16904.1"/>
    </source>
</evidence>
<dbReference type="InterPro" id="IPR050246">
    <property type="entry name" value="Class_II_FBP_aldolase"/>
</dbReference>
<keyword evidence="4" id="KW-1185">Reference proteome</keyword>
<dbReference type="Pfam" id="PF01116">
    <property type="entry name" value="F_bP_aldolase"/>
    <property type="match status" value="1"/>
</dbReference>